<reference evidence="1 2" key="1">
    <citation type="submission" date="2023-03" db="EMBL/GenBank/DDBJ databases">
        <title>Isolation and description of six Streptomyces strains from soil environments, able to metabolize different microbial glucans.</title>
        <authorList>
            <person name="Widen T."/>
            <person name="Larsbrink J."/>
        </authorList>
    </citation>
    <scope>NUCLEOTIDE SEQUENCE [LARGE SCALE GENOMIC DNA]</scope>
    <source>
        <strain evidence="1 2">Mut1</strain>
    </source>
</reference>
<keyword evidence="2" id="KW-1185">Reference proteome</keyword>
<gene>
    <name evidence="1" type="ORF">P8A18_00305</name>
</gene>
<dbReference type="RefSeq" id="WP_306050567.1">
    <property type="nucleotide sequence ID" value="NZ_CP120997.1"/>
</dbReference>
<organism evidence="1 2">
    <name type="scientific">Streptomyces castrisilvae</name>
    <dbReference type="NCBI Taxonomy" id="3033811"/>
    <lineage>
        <taxon>Bacteria</taxon>
        <taxon>Bacillati</taxon>
        <taxon>Actinomycetota</taxon>
        <taxon>Actinomycetes</taxon>
        <taxon>Kitasatosporales</taxon>
        <taxon>Streptomycetaceae</taxon>
        <taxon>Streptomyces</taxon>
    </lineage>
</organism>
<accession>A0ABY9HBT1</accession>
<evidence type="ECO:0000313" key="1">
    <source>
        <dbReference type="EMBL" id="WLQ31972.1"/>
    </source>
</evidence>
<evidence type="ECO:0000313" key="2">
    <source>
        <dbReference type="Proteomes" id="UP001239522"/>
    </source>
</evidence>
<dbReference type="SUPFAM" id="SSF56112">
    <property type="entry name" value="Protein kinase-like (PK-like)"/>
    <property type="match status" value="1"/>
</dbReference>
<dbReference type="EMBL" id="CP120997">
    <property type="protein sequence ID" value="WLQ31972.1"/>
    <property type="molecule type" value="Genomic_DNA"/>
</dbReference>
<dbReference type="Gene3D" id="3.90.1200.10">
    <property type="match status" value="1"/>
</dbReference>
<sequence length="331" mass="35436">MTRLVWDSLPDAIRRRVAGRIGSEIVHEAPAVGGFSPGMASVLTGADGRSAFVKAVSAEQNSYSPELYRREAALHAGLPQGLPAPTLMWSFDYEDWSVLAFAPVHGAVPPLPWKRAHLLAVLDTVRGLTAPDPDSPLPGVDELFREELTGWRSLAAAEAVAGTHRPTGTPGFVAEDPWLRRHLDRLIRLEESWEDAARGHGLLHADLRADNVLLTEAEDRPSAVTGSSEGSVVLVDWAYACRGATVFDLVYLLLGAVEAGGCRPEDVLSAGSGLLRKDEHDAAAVLLAAFTGWFTWLKTLPPVPGLPALRPFQARMAAAGRSCLTASGVIH</sequence>
<protein>
    <submittedName>
        <fullName evidence="1">Phosphotransferase</fullName>
    </submittedName>
</protein>
<name>A0ABY9HBT1_9ACTN</name>
<dbReference type="InterPro" id="IPR011009">
    <property type="entry name" value="Kinase-like_dom_sf"/>
</dbReference>
<dbReference type="Proteomes" id="UP001239522">
    <property type="component" value="Chromosome"/>
</dbReference>
<proteinExistence type="predicted"/>